<proteinExistence type="predicted"/>
<keyword evidence="2" id="KW-1133">Transmembrane helix</keyword>
<dbReference type="Proteomes" id="UP000249451">
    <property type="component" value="Unassembled WGS sequence"/>
</dbReference>
<comment type="caution">
    <text evidence="3">The sequence shown here is derived from an EMBL/GenBank/DDBJ whole genome shotgun (WGS) entry which is preliminary data.</text>
</comment>
<reference evidence="3 4" key="1">
    <citation type="submission" date="2017-11" db="EMBL/GenBank/DDBJ databases">
        <title>Infants hospitalized years apart are colonized by the same room-sourced microbial strains.</title>
        <authorList>
            <person name="Brooks B."/>
            <person name="Olm M.R."/>
            <person name="Firek B.A."/>
            <person name="Baker R."/>
            <person name="Thomas B.C."/>
            <person name="Morowitz M.J."/>
            <person name="Banfield J.F."/>
        </authorList>
    </citation>
    <scope>NUCLEOTIDE SEQUENCE [LARGE SCALE GENOMIC DNA]</scope>
    <source>
        <strain evidence="3">S2_012_000_R3_87</strain>
    </source>
</reference>
<name>A0A2W5AWD3_9CORY</name>
<keyword evidence="2" id="KW-0472">Membrane</keyword>
<evidence type="ECO:0000256" key="2">
    <source>
        <dbReference type="SAM" id="Phobius"/>
    </source>
</evidence>
<gene>
    <name evidence="3" type="ORF">DI609_13255</name>
</gene>
<evidence type="ECO:0000313" key="4">
    <source>
        <dbReference type="Proteomes" id="UP000249451"/>
    </source>
</evidence>
<accession>A0A2W5AWD3</accession>
<evidence type="ECO:0000256" key="1">
    <source>
        <dbReference type="SAM" id="MobiDB-lite"/>
    </source>
</evidence>
<feature type="transmembrane region" description="Helical" evidence="2">
    <location>
        <begin position="86"/>
        <end position="107"/>
    </location>
</feature>
<dbReference type="AlphaFoldDB" id="A0A2W5AWD3"/>
<evidence type="ECO:0000313" key="3">
    <source>
        <dbReference type="EMBL" id="PZO97387.1"/>
    </source>
</evidence>
<feature type="compositionally biased region" description="Basic residues" evidence="1">
    <location>
        <begin position="189"/>
        <end position="198"/>
    </location>
</feature>
<protein>
    <submittedName>
        <fullName evidence="3">Uncharacterized protein</fullName>
    </submittedName>
</protein>
<dbReference type="EMBL" id="QFNY01000418">
    <property type="protein sequence ID" value="PZO97387.1"/>
    <property type="molecule type" value="Genomic_DNA"/>
</dbReference>
<keyword evidence="2" id="KW-0812">Transmembrane</keyword>
<sequence>MAYAAAPETLRRAGRTHNHPAGADDGTELCLTCATAQPTDTPRLDSVLYEAMFDQACIDTDGTLTNPYVIESKLARSSQRKAMRDYFGELWFILIPAAYMLTTFTAADIARMSSTVPRSISPSHAARHLGNAAAADITGLPRAVATGSATSKLAGMCALLIEAHTRPVVFNPPRAERTSAQFIRDTHAHGSRGAHTPRPRAAAASQAVTGSRVGAAQHTPARPLPTAQVAAAAKAPTTGKDWRTVLFGDADLDPACYLASLADTPAASAQAELTRKKRLIEHTLDGLARQRAELDKTVASLSKQAGDLGRFDTQVTTLLSAYTAVCDTLDDTSD</sequence>
<feature type="region of interest" description="Disordered" evidence="1">
    <location>
        <begin position="187"/>
        <end position="219"/>
    </location>
</feature>
<organism evidence="3 4">
    <name type="scientific">Corynebacterium urealyticum</name>
    <dbReference type="NCBI Taxonomy" id="43771"/>
    <lineage>
        <taxon>Bacteria</taxon>
        <taxon>Bacillati</taxon>
        <taxon>Actinomycetota</taxon>
        <taxon>Actinomycetes</taxon>
        <taxon>Mycobacteriales</taxon>
        <taxon>Corynebacteriaceae</taxon>
        <taxon>Corynebacterium</taxon>
    </lineage>
</organism>